<organism evidence="1">
    <name type="scientific">Clostridia bacterium enrichment culture clone BF</name>
    <dbReference type="NCBI Taxonomy" id="857391"/>
    <lineage>
        <taxon>Bacteria</taxon>
        <taxon>Bacillati</taxon>
        <taxon>Bacillota</taxon>
        <taxon>Clostridia</taxon>
        <taxon>environmental samples</taxon>
    </lineage>
</organism>
<dbReference type="AlphaFoldDB" id="D8WWC5"/>
<dbReference type="EMBL" id="GU357869">
    <property type="protein sequence ID" value="ADJ93879.1"/>
    <property type="molecule type" value="Genomic_DNA"/>
</dbReference>
<protein>
    <submittedName>
        <fullName evidence="1">Putative benzylsuccinate synthase BssF</fullName>
    </submittedName>
</protein>
<proteinExistence type="predicted"/>
<sequence>MDETSIKSFLIKDEEGISEYWRRNKSTVASKELARLLATLRKLTGYLGMNVGSIIWEGMKQPEETSAIILDPNLVRGKYPIPASKTDHVVGIAVREAYRRIEWGEKAEMLAWEKVGRINEAERYKFQMFLNQAERIYLDSLANRTVLGLYAEIARVQDFNRAKNNFLPPPSMEELLYYWWLICAERDSIRAHPDFLS</sequence>
<name>D8WWC5_9FIRM</name>
<accession>D8WWC5</accession>
<evidence type="ECO:0000313" key="1">
    <source>
        <dbReference type="EMBL" id="ADJ93879.1"/>
    </source>
</evidence>
<feature type="non-terminal residue" evidence="1">
    <location>
        <position position="197"/>
    </location>
</feature>
<reference evidence="1" key="1">
    <citation type="journal article" date="2010" name="Environ. Microbiol.">
        <title>Identification of enzymes involved in anaerobic benzene degradation by a strictly anaerobic iron-reducing enrichment culture.</title>
        <authorList>
            <person name="Abu Laban N."/>
            <person name="Selesi D."/>
            <person name="Rattei T."/>
            <person name="Tischler P."/>
            <person name="Meckenstock R.U."/>
        </authorList>
    </citation>
    <scope>NUCLEOTIDE SEQUENCE</scope>
</reference>